<evidence type="ECO:0000313" key="1">
    <source>
        <dbReference type="Proteomes" id="UP000887576"/>
    </source>
</evidence>
<name>A0AC34PVA7_9BILA</name>
<dbReference type="WBParaSite" id="JU765_v2.g1032.t1">
    <property type="protein sequence ID" value="JU765_v2.g1032.t1"/>
    <property type="gene ID" value="JU765_v2.g1032"/>
</dbReference>
<protein>
    <submittedName>
        <fullName evidence="2">CUB domain-containing protein</fullName>
    </submittedName>
</protein>
<accession>A0AC34PVA7</accession>
<reference evidence="2" key="1">
    <citation type="submission" date="2022-11" db="UniProtKB">
        <authorList>
            <consortium name="WormBaseParasite"/>
        </authorList>
    </citation>
    <scope>IDENTIFICATION</scope>
</reference>
<proteinExistence type="predicted"/>
<sequence>MQQPSFKAFWTSQKKNLLRIGAEVWKQVSKTAEANVRPDWAWIPVAIGCAIVAGLLIMVTFIFVLLLFVGAFGEKFLKGGDIVLRAKSEGFQLKICQLKVNRPKFFFCMKGQPDEKTKDCDTDFCGFRQSSCVEVSIRPGQMIFPGFSKMCTWKPDENEKLLVKLELPGEYSLEVFNATIWKDVKSADSKGLPDWGLALIIIGVCVVVVVVAVIAICWCIKKCKKEDAPSEPGIISSKTRKNDDESKGNNQRKRKGSRDSVSSAFGEKLENGGDIVLRAKSEGFQLKICQLKLNGSRFSFCMKGQPDEKTADCDIDFCGFNIHTYLNQVRVESGSKHVPILTSCLEVSIKVNQIDFPGFSKMCTWKPDENEKLSVKLELPNEYSLEVIDATTWKDVKSADSAGLPTWGLALIIIGIVVIVVFVAASGICCYIKKCKKEGAPSELRIVPSKTRKNDGESIGKNQRKRKTSGDSASSGKSSKSSTKSQTKRAKKFKRMSGNVQNADFGETDAQFQVKSTTWSKWKENGRKTTEKC</sequence>
<dbReference type="Proteomes" id="UP000887576">
    <property type="component" value="Unplaced"/>
</dbReference>
<evidence type="ECO:0000313" key="2">
    <source>
        <dbReference type="WBParaSite" id="JU765_v2.g1032.t1"/>
    </source>
</evidence>
<organism evidence="1 2">
    <name type="scientific">Panagrolaimus sp. JU765</name>
    <dbReference type="NCBI Taxonomy" id="591449"/>
    <lineage>
        <taxon>Eukaryota</taxon>
        <taxon>Metazoa</taxon>
        <taxon>Ecdysozoa</taxon>
        <taxon>Nematoda</taxon>
        <taxon>Chromadorea</taxon>
        <taxon>Rhabditida</taxon>
        <taxon>Tylenchina</taxon>
        <taxon>Panagrolaimomorpha</taxon>
        <taxon>Panagrolaimoidea</taxon>
        <taxon>Panagrolaimidae</taxon>
        <taxon>Panagrolaimus</taxon>
    </lineage>
</organism>